<dbReference type="AlphaFoldDB" id="K0KJX0"/>
<dbReference type="GO" id="GO:0006974">
    <property type="term" value="P:DNA damage response"/>
    <property type="evidence" value="ECO:0007669"/>
    <property type="project" value="UniProtKB-KW"/>
</dbReference>
<evidence type="ECO:0000259" key="10">
    <source>
        <dbReference type="Pfam" id="PF07962"/>
    </source>
</evidence>
<feature type="compositionally biased region" description="Low complexity" evidence="9">
    <location>
        <begin position="270"/>
        <end position="283"/>
    </location>
</feature>
<accession>K0KJX0</accession>
<dbReference type="eggNOG" id="KOG3004">
    <property type="taxonomic scope" value="Eukaryota"/>
</dbReference>
<dbReference type="GO" id="GO:0003677">
    <property type="term" value="F:DNA binding"/>
    <property type="evidence" value="ECO:0007669"/>
    <property type="project" value="TreeGrafter"/>
</dbReference>
<feature type="compositionally biased region" description="Basic and acidic residues" evidence="9">
    <location>
        <begin position="212"/>
        <end position="243"/>
    </location>
</feature>
<evidence type="ECO:0000313" key="12">
    <source>
        <dbReference type="Proteomes" id="UP000009328"/>
    </source>
</evidence>
<evidence type="ECO:0000256" key="5">
    <source>
        <dbReference type="ARBA" id="ARBA00022880"/>
    </source>
</evidence>
<dbReference type="InParanoid" id="K0KJX0"/>
<comment type="caution">
    <text evidence="11">The sequence shown here is derived from an EMBL/GenBank/DDBJ whole genome shotgun (WGS) entry which is preliminary data.</text>
</comment>
<feature type="compositionally biased region" description="Acidic residues" evidence="9">
    <location>
        <begin position="254"/>
        <end position="266"/>
    </location>
</feature>
<feature type="region of interest" description="Disordered" evidence="9">
    <location>
        <begin position="140"/>
        <end position="311"/>
    </location>
</feature>
<dbReference type="HOGENOM" id="CLU_858440_0_0_1"/>
<dbReference type="PANTHER" id="PTHR13220:SF11">
    <property type="entry name" value="TIMELESS-INTERACTING PROTEIN"/>
    <property type="match status" value="1"/>
</dbReference>
<keyword evidence="6 8" id="KW-0539">Nucleus</keyword>
<keyword evidence="4 8" id="KW-0227">DNA damage</keyword>
<comment type="function">
    <text evidence="8">Plays an important role in the control of DNA replication and the maintenance of replication fork stability.</text>
</comment>
<evidence type="ECO:0000256" key="7">
    <source>
        <dbReference type="ARBA" id="ARBA00023306"/>
    </source>
</evidence>
<dbReference type="GO" id="GO:0043111">
    <property type="term" value="P:replication fork arrest"/>
    <property type="evidence" value="ECO:0007669"/>
    <property type="project" value="TreeGrafter"/>
</dbReference>
<evidence type="ECO:0000313" key="11">
    <source>
        <dbReference type="EMBL" id="CCH45555.1"/>
    </source>
</evidence>
<feature type="domain" description="Chromosome segregation in meiosis protein 3" evidence="10">
    <location>
        <begin position="45"/>
        <end position="128"/>
    </location>
</feature>
<dbReference type="GO" id="GO:0000076">
    <property type="term" value="P:DNA replication checkpoint signaling"/>
    <property type="evidence" value="ECO:0007669"/>
    <property type="project" value="UniProtKB-UniRule"/>
</dbReference>
<keyword evidence="5" id="KW-0236">DNA replication inhibitor</keyword>
<comment type="similarity">
    <text evidence="2 8">Belongs to the CSM3 family.</text>
</comment>
<proteinExistence type="inferred from homology"/>
<keyword evidence="7 8" id="KW-0131">Cell cycle</keyword>
<dbReference type="InterPro" id="IPR012923">
    <property type="entry name" value="Csm3"/>
</dbReference>
<feature type="compositionally biased region" description="Acidic residues" evidence="9">
    <location>
        <begin position="194"/>
        <end position="206"/>
    </location>
</feature>
<dbReference type="Pfam" id="PF07962">
    <property type="entry name" value="Swi3"/>
    <property type="match status" value="1"/>
</dbReference>
<evidence type="ECO:0000256" key="1">
    <source>
        <dbReference type="ARBA" id="ARBA00004123"/>
    </source>
</evidence>
<evidence type="ECO:0000256" key="4">
    <source>
        <dbReference type="ARBA" id="ARBA00022763"/>
    </source>
</evidence>
<dbReference type="STRING" id="1206466.K0KJX0"/>
<gene>
    <name evidence="11" type="ORF">BN7_5137</name>
</gene>
<evidence type="ECO:0000256" key="6">
    <source>
        <dbReference type="ARBA" id="ARBA00023242"/>
    </source>
</evidence>
<dbReference type="PANTHER" id="PTHR13220">
    <property type="entry name" value="TIMELESS INTERACTING-RELATED"/>
    <property type="match status" value="1"/>
</dbReference>
<comment type="subcellular location">
    <subcellularLocation>
        <location evidence="1 8">Nucleus</location>
    </subcellularLocation>
</comment>
<sequence>MSQAQSQSQGKQKDIDIDDFLGVNLDPNGSTSELPIPKRKKVNNLNESHFLQQKGLPYLRKNCAKALKPRIQHKDDYKNLTNFLNFYQLWGHSIYPKSNFKDFLEMTTKVGIKSQAVKTMRQGFISEDMDKERESLAVHLPGGDEEVEGGNKDNDDELFGPELDHQQSNNHNDDDEDDDQITKTTQRKRNNMFVDEDDEENYENDDLYSVPKKVDEDKEKEKEPEKEVEKEAEKEPELTKEPTTKPPTSTTPDGFDDDFDDDDLDDLLSKPKPSQSQPKSQSQQDDEIPPEFLNKPSQTSSKPGEINYEEEYQDEWDILEEIGQ</sequence>
<name>K0KJX0_WICCF</name>
<dbReference type="GO" id="GO:0031297">
    <property type="term" value="P:replication fork processing"/>
    <property type="evidence" value="ECO:0007669"/>
    <property type="project" value="UniProtKB-UniRule"/>
</dbReference>
<dbReference type="InterPro" id="IPR040038">
    <property type="entry name" value="TIPIN/Csm3/Swi3"/>
</dbReference>
<feature type="compositionally biased region" description="Acidic residues" evidence="9">
    <location>
        <begin position="143"/>
        <end position="159"/>
    </location>
</feature>
<organism evidence="11 12">
    <name type="scientific">Wickerhamomyces ciferrii (strain ATCC 14091 / BCRC 22168 / CBS 111 / JCM 3599 / NBRC 0793 / NRRL Y-1031 F-60-10)</name>
    <name type="common">Yeast</name>
    <name type="synonym">Pichia ciferrii</name>
    <dbReference type="NCBI Taxonomy" id="1206466"/>
    <lineage>
        <taxon>Eukaryota</taxon>
        <taxon>Fungi</taxon>
        <taxon>Dikarya</taxon>
        <taxon>Ascomycota</taxon>
        <taxon>Saccharomycotina</taxon>
        <taxon>Saccharomycetes</taxon>
        <taxon>Phaffomycetales</taxon>
        <taxon>Wickerhamomycetaceae</taxon>
        <taxon>Wickerhamomyces</taxon>
    </lineage>
</organism>
<reference evidence="11 12" key="1">
    <citation type="journal article" date="2012" name="Eukaryot. Cell">
        <title>Draft genome sequence of Wickerhamomyces ciferrii NRRL Y-1031 F-60-10.</title>
        <authorList>
            <person name="Schneider J."/>
            <person name="Andrea H."/>
            <person name="Blom J."/>
            <person name="Jaenicke S."/>
            <person name="Ruckert C."/>
            <person name="Schorsch C."/>
            <person name="Szczepanowski R."/>
            <person name="Farwick M."/>
            <person name="Goesmann A."/>
            <person name="Puhler A."/>
            <person name="Schaffer S."/>
            <person name="Tauch A."/>
            <person name="Kohler T."/>
            <person name="Brinkrolf K."/>
        </authorList>
    </citation>
    <scope>NUCLEOTIDE SEQUENCE [LARGE SCALE GENOMIC DNA]</scope>
    <source>
        <strain evidence="12">ATCC 14091 / BCRC 22168 / CBS 111 / JCM 3599 / NBRC 0793 / NRRL Y-1031 F-60-10</strain>
    </source>
</reference>
<dbReference type="Proteomes" id="UP000009328">
    <property type="component" value="Unassembled WGS sequence"/>
</dbReference>
<evidence type="ECO:0000256" key="8">
    <source>
        <dbReference type="RuleBase" id="RU366049"/>
    </source>
</evidence>
<dbReference type="EMBL" id="CAIF01000200">
    <property type="protein sequence ID" value="CCH45555.1"/>
    <property type="molecule type" value="Genomic_DNA"/>
</dbReference>
<evidence type="ECO:0000256" key="2">
    <source>
        <dbReference type="ARBA" id="ARBA00006075"/>
    </source>
</evidence>
<evidence type="ECO:0000256" key="9">
    <source>
        <dbReference type="SAM" id="MobiDB-lite"/>
    </source>
</evidence>
<protein>
    <recommendedName>
        <fullName evidence="8">Chromosome segregation in meiosis protein</fullName>
    </recommendedName>
</protein>
<dbReference type="GO" id="GO:0031298">
    <property type="term" value="C:replication fork protection complex"/>
    <property type="evidence" value="ECO:0007669"/>
    <property type="project" value="TreeGrafter"/>
</dbReference>
<evidence type="ECO:0000256" key="3">
    <source>
        <dbReference type="ARBA" id="ARBA00011217"/>
    </source>
</evidence>
<keyword evidence="12" id="KW-1185">Reference proteome</keyword>
<comment type="subunit">
    <text evidence="3">Component of the fork protection complex (FPC) consisting of TOF1 and CSM3.</text>
</comment>